<feature type="non-terminal residue" evidence="1">
    <location>
        <position position="1"/>
    </location>
</feature>
<reference evidence="1 2" key="1">
    <citation type="submission" date="2016-04" db="EMBL/GenBank/DDBJ databases">
        <title>A degradative enzymes factory behind the ericoid mycorrhizal symbiosis.</title>
        <authorList>
            <consortium name="DOE Joint Genome Institute"/>
            <person name="Martino E."/>
            <person name="Morin E."/>
            <person name="Grelet G."/>
            <person name="Kuo A."/>
            <person name="Kohler A."/>
            <person name="Daghino S."/>
            <person name="Barry K."/>
            <person name="Choi C."/>
            <person name="Cichocki N."/>
            <person name="Clum A."/>
            <person name="Copeland A."/>
            <person name="Hainaut M."/>
            <person name="Haridas S."/>
            <person name="Labutti K."/>
            <person name="Lindquist E."/>
            <person name="Lipzen A."/>
            <person name="Khouja H.-R."/>
            <person name="Murat C."/>
            <person name="Ohm R."/>
            <person name="Olson A."/>
            <person name="Spatafora J."/>
            <person name="Veneault-Fourrey C."/>
            <person name="Henrissat B."/>
            <person name="Grigoriev I."/>
            <person name="Martin F."/>
            <person name="Perotto S."/>
        </authorList>
    </citation>
    <scope>NUCLEOTIDE SEQUENCE [LARGE SCALE GENOMIC DNA]</scope>
    <source>
        <strain evidence="1 2">E</strain>
    </source>
</reference>
<organism evidence="1 2">
    <name type="scientific">Hyaloscypha bicolor E</name>
    <dbReference type="NCBI Taxonomy" id="1095630"/>
    <lineage>
        <taxon>Eukaryota</taxon>
        <taxon>Fungi</taxon>
        <taxon>Dikarya</taxon>
        <taxon>Ascomycota</taxon>
        <taxon>Pezizomycotina</taxon>
        <taxon>Leotiomycetes</taxon>
        <taxon>Helotiales</taxon>
        <taxon>Hyaloscyphaceae</taxon>
        <taxon>Hyaloscypha</taxon>
        <taxon>Hyaloscypha bicolor</taxon>
    </lineage>
</organism>
<name>A0A2J6TDQ8_9HELO</name>
<dbReference type="EMBL" id="KZ613786">
    <property type="protein sequence ID" value="PMD61167.1"/>
    <property type="molecule type" value="Genomic_DNA"/>
</dbReference>
<dbReference type="InterPro" id="IPR051091">
    <property type="entry name" value="O-Glucosyltr/Glycosyltrsf_90"/>
</dbReference>
<evidence type="ECO:0000313" key="2">
    <source>
        <dbReference type="Proteomes" id="UP000235371"/>
    </source>
</evidence>
<gene>
    <name evidence="1" type="ORF">K444DRAFT_479490</name>
</gene>
<dbReference type="GO" id="GO:0016740">
    <property type="term" value="F:transferase activity"/>
    <property type="evidence" value="ECO:0007669"/>
    <property type="project" value="UniProtKB-KW"/>
</dbReference>
<dbReference type="PANTHER" id="PTHR12203:SF35">
    <property type="entry name" value="PROTEIN O-GLUCOSYLTRANSFERASE 1"/>
    <property type="match status" value="1"/>
</dbReference>
<dbReference type="InParanoid" id="A0A2J6TDQ8"/>
<dbReference type="OrthoDB" id="202415at2759"/>
<protein>
    <submittedName>
        <fullName evidence="1">Glycosyltransferase family 90 protein</fullName>
    </submittedName>
</protein>
<feature type="non-terminal residue" evidence="1">
    <location>
        <position position="212"/>
    </location>
</feature>
<dbReference type="RefSeq" id="XP_024738071.1">
    <property type="nucleotide sequence ID" value="XM_024872974.1"/>
</dbReference>
<dbReference type="AlphaFoldDB" id="A0A2J6TDQ8"/>
<sequence length="212" mass="24804">QKDAIYWRVSNTGGHWTKGSWKMGRRQRFVKLTNFPDAEFRLLKTTEGNWAVHKSTMSEQQQKFDVKFTGFIQCGDEECKEQEEYVHKAERENNEDANQCKLLCEVNGNSFSGRYYRLLKSNCLVLQQELFKEWHDDRLVPWLQFVPTGLSMDELPETTRHLLDDSEGKVVGASVADAGRCWSRRVLREVDATAAYYRIFLEHARLLDDDQD</sequence>
<dbReference type="GeneID" id="36581054"/>
<dbReference type="PANTHER" id="PTHR12203">
    <property type="entry name" value="KDEL LYS-ASP-GLU-LEU CONTAINING - RELATED"/>
    <property type="match status" value="1"/>
</dbReference>
<keyword evidence="2" id="KW-1185">Reference proteome</keyword>
<accession>A0A2J6TDQ8</accession>
<keyword evidence="1" id="KW-0808">Transferase</keyword>
<evidence type="ECO:0000313" key="1">
    <source>
        <dbReference type="EMBL" id="PMD61167.1"/>
    </source>
</evidence>
<proteinExistence type="predicted"/>
<dbReference type="Proteomes" id="UP000235371">
    <property type="component" value="Unassembled WGS sequence"/>
</dbReference>